<dbReference type="GO" id="GO:0004672">
    <property type="term" value="F:protein kinase activity"/>
    <property type="evidence" value="ECO:0007669"/>
    <property type="project" value="InterPro"/>
</dbReference>
<dbReference type="OrthoDB" id="248923at2759"/>
<dbReference type="InterPro" id="IPR011009">
    <property type="entry name" value="Kinase-like_dom_sf"/>
</dbReference>
<feature type="compositionally biased region" description="Low complexity" evidence="8">
    <location>
        <begin position="322"/>
        <end position="331"/>
    </location>
</feature>
<evidence type="ECO:0000259" key="10">
    <source>
        <dbReference type="PROSITE" id="PS50011"/>
    </source>
</evidence>
<evidence type="ECO:0000256" key="6">
    <source>
        <dbReference type="ARBA" id="ARBA00023136"/>
    </source>
</evidence>
<gene>
    <name evidence="11" type="ORF">TorRG33x02_343560</name>
</gene>
<keyword evidence="7" id="KW-0067">ATP-binding</keyword>
<dbReference type="SUPFAM" id="SSF56112">
    <property type="entry name" value="Protein kinase-like (PK-like)"/>
    <property type="match status" value="1"/>
</dbReference>
<accession>A0A2P5ARI2</accession>
<evidence type="ECO:0000256" key="8">
    <source>
        <dbReference type="SAM" id="MobiDB-lite"/>
    </source>
</evidence>
<evidence type="ECO:0000313" key="11">
    <source>
        <dbReference type="EMBL" id="PON39081.1"/>
    </source>
</evidence>
<evidence type="ECO:0000256" key="3">
    <source>
        <dbReference type="ARBA" id="ARBA00022692"/>
    </source>
</evidence>
<dbReference type="PROSITE" id="PS50011">
    <property type="entry name" value="PROTEIN_KINASE_DOM"/>
    <property type="match status" value="1"/>
</dbReference>
<proteinExistence type="predicted"/>
<dbReference type="Gene3D" id="1.10.510.10">
    <property type="entry name" value="Transferase(Phosphotransferase) domain 1"/>
    <property type="match status" value="1"/>
</dbReference>
<keyword evidence="7" id="KW-0547">Nucleotide-binding</keyword>
<dbReference type="InParanoid" id="A0A2P5ARI2"/>
<reference evidence="12" key="1">
    <citation type="submission" date="2016-06" db="EMBL/GenBank/DDBJ databases">
        <title>Parallel loss of symbiosis genes in relatives of nitrogen-fixing non-legume Parasponia.</title>
        <authorList>
            <person name="Van Velzen R."/>
            <person name="Holmer R."/>
            <person name="Bu F."/>
            <person name="Rutten L."/>
            <person name="Van Zeijl A."/>
            <person name="Liu W."/>
            <person name="Santuari L."/>
            <person name="Cao Q."/>
            <person name="Sharma T."/>
            <person name="Shen D."/>
            <person name="Roswanjaya Y."/>
            <person name="Wardhani T."/>
            <person name="Kalhor M.S."/>
            <person name="Jansen J."/>
            <person name="Van den Hoogen J."/>
            <person name="Gungor B."/>
            <person name="Hartog M."/>
            <person name="Hontelez J."/>
            <person name="Verver J."/>
            <person name="Yang W.-C."/>
            <person name="Schijlen E."/>
            <person name="Repin R."/>
            <person name="Schilthuizen M."/>
            <person name="Schranz E."/>
            <person name="Heidstra R."/>
            <person name="Miyata K."/>
            <person name="Fedorova E."/>
            <person name="Kohlen W."/>
            <person name="Bisseling T."/>
            <person name="Smit S."/>
            <person name="Geurts R."/>
        </authorList>
    </citation>
    <scope>NUCLEOTIDE SEQUENCE [LARGE SCALE GENOMIC DNA]</scope>
    <source>
        <strain evidence="12">cv. RG33-2</strain>
    </source>
</reference>
<dbReference type="PROSITE" id="PS00107">
    <property type="entry name" value="PROTEIN_KINASE_ATP"/>
    <property type="match status" value="1"/>
</dbReference>
<dbReference type="InterPro" id="IPR017441">
    <property type="entry name" value="Protein_kinase_ATP_BS"/>
</dbReference>
<dbReference type="InterPro" id="IPR000719">
    <property type="entry name" value="Prot_kinase_dom"/>
</dbReference>
<feature type="region of interest" description="Disordered" evidence="8">
    <location>
        <begin position="644"/>
        <end position="680"/>
    </location>
</feature>
<dbReference type="GO" id="GO:0016020">
    <property type="term" value="C:membrane"/>
    <property type="evidence" value="ECO:0007669"/>
    <property type="project" value="UniProtKB-SubCell"/>
</dbReference>
<keyword evidence="4" id="KW-0677">Repeat</keyword>
<feature type="compositionally biased region" description="Acidic residues" evidence="8">
    <location>
        <begin position="644"/>
        <end position="654"/>
    </location>
</feature>
<evidence type="ECO:0000256" key="2">
    <source>
        <dbReference type="ARBA" id="ARBA00022614"/>
    </source>
</evidence>
<dbReference type="AlphaFoldDB" id="A0A2P5ARI2"/>
<feature type="compositionally biased region" description="Basic and acidic residues" evidence="8">
    <location>
        <begin position="655"/>
        <end position="665"/>
    </location>
</feature>
<comment type="subcellular location">
    <subcellularLocation>
        <location evidence="1">Membrane</location>
    </subcellularLocation>
</comment>
<name>A0A2P5ARI2_TREOI</name>
<keyword evidence="3 9" id="KW-0812">Transmembrane</keyword>
<evidence type="ECO:0000256" key="5">
    <source>
        <dbReference type="ARBA" id="ARBA00022989"/>
    </source>
</evidence>
<dbReference type="Pfam" id="PF00069">
    <property type="entry name" value="Pkinase"/>
    <property type="match status" value="1"/>
</dbReference>
<dbReference type="PANTHER" id="PTHR48007:SF43">
    <property type="entry name" value="POLLEN RECEPTOR-LIKE KINASE 4"/>
    <property type="match status" value="1"/>
</dbReference>
<keyword evidence="11" id="KW-0418">Kinase</keyword>
<keyword evidence="2" id="KW-0433">Leucine-rich repeat</keyword>
<dbReference type="Pfam" id="PF00560">
    <property type="entry name" value="LRR_1"/>
    <property type="match status" value="2"/>
</dbReference>
<evidence type="ECO:0000313" key="12">
    <source>
        <dbReference type="Proteomes" id="UP000237000"/>
    </source>
</evidence>
<keyword evidence="11" id="KW-0808">Transferase</keyword>
<evidence type="ECO:0000256" key="7">
    <source>
        <dbReference type="PROSITE-ProRule" id="PRU10141"/>
    </source>
</evidence>
<evidence type="ECO:0000256" key="9">
    <source>
        <dbReference type="SAM" id="Phobius"/>
    </source>
</evidence>
<feature type="region of interest" description="Disordered" evidence="8">
    <location>
        <begin position="294"/>
        <end position="337"/>
    </location>
</feature>
<comment type="caution">
    <text evidence="11">The sequence shown here is derived from an EMBL/GenBank/DDBJ whole genome shotgun (WGS) entry which is preliminary data.</text>
</comment>
<dbReference type="Proteomes" id="UP000237000">
    <property type="component" value="Unassembled WGS sequence"/>
</dbReference>
<feature type="binding site" evidence="7">
    <location>
        <position position="394"/>
    </location>
    <ligand>
        <name>ATP</name>
        <dbReference type="ChEBI" id="CHEBI:30616"/>
    </ligand>
</feature>
<evidence type="ECO:0000256" key="1">
    <source>
        <dbReference type="ARBA" id="ARBA00004370"/>
    </source>
</evidence>
<dbReference type="PANTHER" id="PTHR48007">
    <property type="entry name" value="LEUCINE-RICH REPEAT RECEPTOR-LIKE PROTEIN KINASE PXC1"/>
    <property type="match status" value="1"/>
</dbReference>
<keyword evidence="6 9" id="KW-0472">Membrane</keyword>
<keyword evidence="12" id="KW-1185">Reference proteome</keyword>
<dbReference type="Gene3D" id="3.30.200.20">
    <property type="entry name" value="Phosphorylase Kinase, domain 1"/>
    <property type="match status" value="1"/>
</dbReference>
<dbReference type="Gene3D" id="3.80.10.10">
    <property type="entry name" value="Ribonuclease Inhibitor"/>
    <property type="match status" value="1"/>
</dbReference>
<organism evidence="11 12">
    <name type="scientific">Trema orientale</name>
    <name type="common">Charcoal tree</name>
    <name type="synonym">Celtis orientalis</name>
    <dbReference type="NCBI Taxonomy" id="63057"/>
    <lineage>
        <taxon>Eukaryota</taxon>
        <taxon>Viridiplantae</taxon>
        <taxon>Streptophyta</taxon>
        <taxon>Embryophyta</taxon>
        <taxon>Tracheophyta</taxon>
        <taxon>Spermatophyta</taxon>
        <taxon>Magnoliopsida</taxon>
        <taxon>eudicotyledons</taxon>
        <taxon>Gunneridae</taxon>
        <taxon>Pentapetalae</taxon>
        <taxon>rosids</taxon>
        <taxon>fabids</taxon>
        <taxon>Rosales</taxon>
        <taxon>Cannabaceae</taxon>
        <taxon>Trema</taxon>
    </lineage>
</organism>
<dbReference type="InterPro" id="IPR046959">
    <property type="entry name" value="PRK1-6/SRF4-like"/>
</dbReference>
<feature type="compositionally biased region" description="Polar residues" evidence="8">
    <location>
        <begin position="312"/>
        <end position="321"/>
    </location>
</feature>
<dbReference type="STRING" id="63057.A0A2P5ARI2"/>
<feature type="compositionally biased region" description="Basic and acidic residues" evidence="8">
    <location>
        <begin position="294"/>
        <end position="311"/>
    </location>
</feature>
<feature type="transmembrane region" description="Helical" evidence="9">
    <location>
        <begin position="245"/>
        <end position="265"/>
    </location>
</feature>
<dbReference type="GO" id="GO:0005524">
    <property type="term" value="F:ATP binding"/>
    <property type="evidence" value="ECO:0007669"/>
    <property type="project" value="UniProtKB-UniRule"/>
</dbReference>
<evidence type="ECO:0000256" key="4">
    <source>
        <dbReference type="ARBA" id="ARBA00022737"/>
    </source>
</evidence>
<protein>
    <submittedName>
        <fullName evidence="11">Tyrosine-protein kinase</fullName>
    </submittedName>
</protein>
<sequence>MISPLISLKSNSVLIIVTSLLLLCINFSIANEDYYYYYYKERTALYSLKTVLNNPFLHKVWTGPHCHFNTSIWYGIKCSADGHVAELVLENMGLRGNISESALINFSELSVLSFKHNYLSGTIMDFGLNPKLTRIDLSGNSFSGQIPASVLRLSGLVSFLLQDNSLTGSVPEFNQSSLREFNLSNNNLSGFVPKTTALELFGLDSYSGNPELAHYSSAGSKNDIAPSTGSPDDKDQSLKAILKKYLYVLDVVLLAVVILLLVLYFRKAKRLKKMMKEEAELRDRETKYSMANERIKGEEKSRDHHQIKSVEVESSQRLSVSNNNNNNNNTNGIGGGQAERGKLVFIHGDDEDDKREETFKMGDLLKASAEGLGKGTSGNCYKAMMEGKPVVVVKRLRNLKPLTEEEFAKQLLLVANHQRHPNLLPVLAYYHSKNEKLLVYEYVAKGNLFNRIHGGRGKRDRIPFRWGSRLTVARGVARALEFLHLNTSSPVAVPHGNLKSTNILLGDNDSALVSDYGLASLIALPVAVQRTVSYRSPEYQSTKRVSKKSDVWSFGGLLLELLTGKVAAYAAPAGARGVDLCRWVHRAVREEWTAEIFDGEIAVNRRSAVPGMLRLLEIALRCIETSPERRPDMSEVVREVEEIQLVDQSEDEDDDHGHSHERSLTDDSSMSTIASGDYRR</sequence>
<dbReference type="EMBL" id="JXTC01000730">
    <property type="protein sequence ID" value="PON39081.1"/>
    <property type="molecule type" value="Genomic_DNA"/>
</dbReference>
<dbReference type="InterPro" id="IPR001611">
    <property type="entry name" value="Leu-rich_rpt"/>
</dbReference>
<dbReference type="SUPFAM" id="SSF52058">
    <property type="entry name" value="L domain-like"/>
    <property type="match status" value="1"/>
</dbReference>
<feature type="domain" description="Protein kinase" evidence="10">
    <location>
        <begin position="366"/>
        <end position="645"/>
    </location>
</feature>
<dbReference type="InterPro" id="IPR032675">
    <property type="entry name" value="LRR_dom_sf"/>
</dbReference>
<keyword evidence="5 9" id="KW-1133">Transmembrane helix</keyword>